<dbReference type="EMBL" id="JAPZLR010000016">
    <property type="protein sequence ID" value="MCZ7939855.1"/>
    <property type="molecule type" value="Genomic_DNA"/>
</dbReference>
<evidence type="ECO:0000313" key="3">
    <source>
        <dbReference type="EMBL" id="TRA84204.1"/>
    </source>
</evidence>
<gene>
    <name evidence="3" type="ORF">EXN23_22855</name>
    <name evidence="2" type="ORF">O9X88_20120</name>
</gene>
<evidence type="ECO:0000313" key="5">
    <source>
        <dbReference type="Proteomes" id="UP001151018"/>
    </source>
</evidence>
<sequence length="201" mass="22097">MLLDKIAPGKTVFDAEGLPALYGGDGYWQTALPMPLTSTLWHSLVALPHPRRGYPDFAEPGEVPVALENDDGSGDAPNSVMLETARWLIANDEVVERAIIKTILADLPGLPRIESQVTRGDGRLLPERWDEPTIRPLIRLLYIVIHDVRGQLPYFGVELACTWEGEHGYGIMFHGTEVVKTGGGDIPNLSWVAARHAKNEA</sequence>
<name>A0A9X3KRZ4_9HYPH</name>
<keyword evidence="4" id="KW-1185">Reference proteome</keyword>
<reference evidence="3 4" key="1">
    <citation type="journal article" date="2019" name="Appl. Microbiol. Biotechnol.">
        <title>Differential efficiency of wild type rhizogenic strains for rol gene transformation of plants.</title>
        <authorList>
            <person name="Desmet S."/>
            <person name="De Keyser E."/>
            <person name="Van Vaerenbergh J."/>
            <person name="Baeyen S."/>
            <person name="Van Huylenbroeck J."/>
            <person name="Geelen D."/>
            <person name="Dhooghe E."/>
        </authorList>
    </citation>
    <scope>NUCLEOTIDE SEQUENCE [LARGE SCALE GENOMIC DNA]</scope>
    <source>
        <strain evidence="3 4">GBBC3283</strain>
    </source>
</reference>
<reference evidence="2" key="3">
    <citation type="submission" date="2022-12" db="EMBL/GenBank/DDBJ databases">
        <title>Draft genome sequences of 22 rhizogenic Agrobacterium biovar 1 strains, the causative agent of hairy root disease.</title>
        <authorList>
            <person name="Kim N."/>
            <person name="Vargas P."/>
            <person name="Rediers H."/>
        </authorList>
    </citation>
    <scope>NUCLEOTIDE SEQUENCE</scope>
    <source>
        <strain evidence="2">ST15.13.006</strain>
    </source>
</reference>
<dbReference type="Proteomes" id="UP000319481">
    <property type="component" value="Unassembled WGS sequence"/>
</dbReference>
<proteinExistence type="predicted"/>
<dbReference type="AlphaFoldDB" id="A0A9X3KRZ4"/>
<dbReference type="GeneID" id="79865433"/>
<dbReference type="RefSeq" id="WP_142914027.1">
    <property type="nucleotide sequence ID" value="NZ_JAPZLN010000008.1"/>
</dbReference>
<evidence type="ECO:0000313" key="2">
    <source>
        <dbReference type="EMBL" id="MCZ7939855.1"/>
    </source>
</evidence>
<dbReference type="InterPro" id="IPR054254">
    <property type="entry name" value="DUF6985"/>
</dbReference>
<dbReference type="Pfam" id="PF22481">
    <property type="entry name" value="DUF6985"/>
    <property type="match status" value="1"/>
</dbReference>
<dbReference type="EMBL" id="SGNZ01000016">
    <property type="protein sequence ID" value="TRA84204.1"/>
    <property type="molecule type" value="Genomic_DNA"/>
</dbReference>
<comment type="caution">
    <text evidence="2">The sequence shown here is derived from an EMBL/GenBank/DDBJ whole genome shotgun (WGS) entry which is preliminary data.</text>
</comment>
<feature type="domain" description="DUF6985" evidence="1">
    <location>
        <begin position="62"/>
        <end position="186"/>
    </location>
</feature>
<reference evidence="3" key="2">
    <citation type="submission" date="2019-02" db="EMBL/GenBank/DDBJ databases">
        <authorList>
            <person name="Baeyen S."/>
        </authorList>
    </citation>
    <scope>NUCLEOTIDE SEQUENCE</scope>
    <source>
        <strain evidence="3">GBBC3283</strain>
    </source>
</reference>
<dbReference type="Proteomes" id="UP001151018">
    <property type="component" value="Unassembled WGS sequence"/>
</dbReference>
<evidence type="ECO:0000259" key="1">
    <source>
        <dbReference type="Pfam" id="PF22481"/>
    </source>
</evidence>
<accession>A0A9X3KRZ4</accession>
<evidence type="ECO:0000313" key="4">
    <source>
        <dbReference type="Proteomes" id="UP000319481"/>
    </source>
</evidence>
<protein>
    <recommendedName>
        <fullName evidence="1">DUF6985 domain-containing protein</fullName>
    </recommendedName>
</protein>
<organism evidence="2 5">
    <name type="scientific">Agrobacterium salinitolerans</name>
    <dbReference type="NCBI Taxonomy" id="1183413"/>
    <lineage>
        <taxon>Bacteria</taxon>
        <taxon>Pseudomonadati</taxon>
        <taxon>Pseudomonadota</taxon>
        <taxon>Alphaproteobacteria</taxon>
        <taxon>Hyphomicrobiales</taxon>
        <taxon>Rhizobiaceae</taxon>
        <taxon>Rhizobium/Agrobacterium group</taxon>
        <taxon>Agrobacterium</taxon>
    </lineage>
</organism>